<accession>A0A060HPG1</accession>
<evidence type="ECO:0000313" key="4">
    <source>
        <dbReference type="Proteomes" id="UP000027093"/>
    </source>
</evidence>
<name>A0A060HPG1_9ARCH</name>
<dbReference type="Proteomes" id="UP000027093">
    <property type="component" value="Chromosome"/>
</dbReference>
<dbReference type="HOGENOM" id="CLU_145186_0_0_2"/>
<evidence type="ECO:0000259" key="2">
    <source>
        <dbReference type="Pfam" id="PF22743"/>
    </source>
</evidence>
<proteinExistence type="predicted"/>
<sequence length="145" mass="15965">MKKKMTKAKAKARKRAKAVAKSSKPRHAKKIIRLAHKSRPKKAKAAPATKKVVRIMGHGQFTVDARTLKRLNDIDSELVEMVASEKADDAGFKKKLAELNQITIKYGKAVEPGEIVRSDIILPSADLPVDEAKKLFTGEGVIPEN</sequence>
<protein>
    <recommendedName>
        <fullName evidence="2">PspA-associated domain-containing protein</fullName>
    </recommendedName>
</protein>
<dbReference type="AlphaFoldDB" id="A0A060HPG1"/>
<reference evidence="3 4" key="1">
    <citation type="journal article" date="2014" name="Int. J. Syst. Evol. Microbiol.">
        <title>Nitrososphaera viennensis gen. nov., sp. nov., an aerobic and mesophilic, ammonia-oxidizing archaeon from soil and a member of the archaeal phylum Thaumarchaeota.</title>
        <authorList>
            <person name="Stieglmeier M."/>
            <person name="Klingl A."/>
            <person name="Alves R.J."/>
            <person name="Rittmann S.K."/>
            <person name="Melcher M."/>
            <person name="Leisch N."/>
            <person name="Schleper C."/>
        </authorList>
    </citation>
    <scope>NUCLEOTIDE SEQUENCE [LARGE SCALE GENOMIC DNA]</scope>
    <source>
        <strain evidence="3">EN76</strain>
    </source>
</reference>
<evidence type="ECO:0000313" key="3">
    <source>
        <dbReference type="EMBL" id="AIC17025.1"/>
    </source>
</evidence>
<dbReference type="InterPro" id="IPR054437">
    <property type="entry name" value="PspA-assoc_dom"/>
</dbReference>
<feature type="compositionally biased region" description="Basic residues" evidence="1">
    <location>
        <begin position="1"/>
        <end position="44"/>
    </location>
</feature>
<feature type="domain" description="PspA-associated" evidence="2">
    <location>
        <begin position="52"/>
        <end position="144"/>
    </location>
</feature>
<organism evidence="3 4">
    <name type="scientific">Nitrososphaera viennensis EN76</name>
    <dbReference type="NCBI Taxonomy" id="926571"/>
    <lineage>
        <taxon>Archaea</taxon>
        <taxon>Nitrososphaerota</taxon>
        <taxon>Nitrososphaeria</taxon>
        <taxon>Nitrososphaerales</taxon>
        <taxon>Nitrososphaeraceae</taxon>
        <taxon>Nitrososphaera</taxon>
    </lineage>
</organism>
<dbReference type="EMBL" id="CP007536">
    <property type="protein sequence ID" value="AIC17025.1"/>
    <property type="molecule type" value="Genomic_DNA"/>
</dbReference>
<gene>
    <name evidence="3" type="ORF">NVIE_027480</name>
</gene>
<keyword evidence="4" id="KW-1185">Reference proteome</keyword>
<feature type="region of interest" description="Disordered" evidence="1">
    <location>
        <begin position="1"/>
        <end position="49"/>
    </location>
</feature>
<evidence type="ECO:0000256" key="1">
    <source>
        <dbReference type="SAM" id="MobiDB-lite"/>
    </source>
</evidence>
<dbReference type="KEGG" id="nvn:NVIE_027480"/>
<dbReference type="Pfam" id="PF22743">
    <property type="entry name" value="PspAA"/>
    <property type="match status" value="1"/>
</dbReference>
<dbReference type="STRING" id="926571.NVIE_027480"/>